<reference evidence="3 4" key="1">
    <citation type="submission" date="2018-06" db="EMBL/GenBank/DDBJ databases">
        <title>Complete genome of Desulfovibrio indonesiensis P37SLT.</title>
        <authorList>
            <person name="Crispim J.S."/>
            <person name="Vidigal P.M.P."/>
            <person name="Silva L.C.F."/>
            <person name="Laguardia C.N."/>
            <person name="Araujo L.C."/>
            <person name="Dias R.S."/>
            <person name="Sousa M.P."/>
            <person name="Paula S.O."/>
            <person name="Silva C."/>
        </authorList>
    </citation>
    <scope>NUCLEOTIDE SEQUENCE [LARGE SCALE GENOMIC DNA]</scope>
    <source>
        <strain evidence="3 4">P37SLT</strain>
    </source>
</reference>
<accession>A0A7M3MDK8</accession>
<evidence type="ECO:0008006" key="5">
    <source>
        <dbReference type="Google" id="ProtNLM"/>
    </source>
</evidence>
<name>A0A7M3MDK8_9BACT</name>
<dbReference type="Pfam" id="PF01927">
    <property type="entry name" value="Mut7-C"/>
    <property type="match status" value="1"/>
</dbReference>
<dbReference type="InterPro" id="IPR002782">
    <property type="entry name" value="Mut7-C_RNAse_dom"/>
</dbReference>
<evidence type="ECO:0000313" key="4">
    <source>
        <dbReference type="Proteomes" id="UP000448292"/>
    </source>
</evidence>
<dbReference type="Pfam" id="PF14451">
    <property type="entry name" value="Ub-Mut7C"/>
    <property type="match status" value="1"/>
</dbReference>
<feature type="domain" description="Mut7-C RNAse" evidence="1">
    <location>
        <begin position="99"/>
        <end position="241"/>
    </location>
</feature>
<evidence type="ECO:0000313" key="3">
    <source>
        <dbReference type="EMBL" id="TVM16693.1"/>
    </source>
</evidence>
<dbReference type="OrthoDB" id="9797655at2"/>
<evidence type="ECO:0000259" key="2">
    <source>
        <dbReference type="Pfam" id="PF14451"/>
    </source>
</evidence>
<feature type="domain" description="Ubiquitin Mut7-C" evidence="2">
    <location>
        <begin position="27"/>
        <end position="80"/>
    </location>
</feature>
<dbReference type="AlphaFoldDB" id="A0A7M3MDK8"/>
<dbReference type="PANTHER" id="PTHR39081:SF1">
    <property type="entry name" value="MUT7-C RNASE DOMAIN-CONTAINING PROTEIN"/>
    <property type="match status" value="1"/>
</dbReference>
<dbReference type="EMBL" id="QMIE01000010">
    <property type="protein sequence ID" value="TVM16693.1"/>
    <property type="molecule type" value="Genomic_DNA"/>
</dbReference>
<evidence type="ECO:0000259" key="1">
    <source>
        <dbReference type="Pfam" id="PF01927"/>
    </source>
</evidence>
<comment type="caution">
    <text evidence="3">The sequence shown here is derived from an EMBL/GenBank/DDBJ whole genome shotgun (WGS) entry which is preliminary data.</text>
</comment>
<dbReference type="Proteomes" id="UP000448292">
    <property type="component" value="Unassembled WGS sequence"/>
</dbReference>
<organism evidence="3 4">
    <name type="scientific">Oceanidesulfovibrio indonesiensis</name>
    <dbReference type="NCBI Taxonomy" id="54767"/>
    <lineage>
        <taxon>Bacteria</taxon>
        <taxon>Pseudomonadati</taxon>
        <taxon>Thermodesulfobacteriota</taxon>
        <taxon>Desulfovibrionia</taxon>
        <taxon>Desulfovibrionales</taxon>
        <taxon>Desulfovibrionaceae</taxon>
        <taxon>Oceanidesulfovibrio</taxon>
    </lineage>
</organism>
<sequence>MVRFVLGGDLPHLANPPFRSAPANGIVEYPLKRRTSLKDALEAIGPPHTEVGALRVEGREVGFGHLLQAGQTIEVIPPEPPVDFTRPTRLKPWAPARPAFLADVNVGGLATQLRVLGFDTFYDNTLTDAEAAQMAEEERRIVLTRDRALLKRSKVVWGRLLRSGETEEQLLETLRFFGLAPPYASFTRCARCNEPLVPVDKKDVLHRLEPKTRKYYEKFTMCPSCGRIYWAGSHYERLGERLRNIAEAFYQS</sequence>
<dbReference type="PANTHER" id="PTHR39081">
    <property type="entry name" value="MUT7-C DOMAIN-CONTAINING PROTEIN"/>
    <property type="match status" value="1"/>
</dbReference>
<protein>
    <recommendedName>
        <fullName evidence="5">Twitching motility protein PilT</fullName>
    </recommendedName>
</protein>
<gene>
    <name evidence="3" type="ORF">DPQ33_11225</name>
</gene>
<keyword evidence="4" id="KW-1185">Reference proteome</keyword>
<proteinExistence type="predicted"/>
<dbReference type="InterPro" id="IPR027798">
    <property type="entry name" value="Ub_Mut7C"/>
</dbReference>